<reference evidence="4" key="1">
    <citation type="journal article" date="2017" name="Front. Plant Sci.">
        <title>Climate Clever Clovers: New Paradigm to Reduce the Environmental Footprint of Ruminants by Breeding Low Methanogenic Forages Utilizing Haplotype Variation.</title>
        <authorList>
            <person name="Kaur P."/>
            <person name="Appels R."/>
            <person name="Bayer P.E."/>
            <person name="Keeble-Gagnere G."/>
            <person name="Wang J."/>
            <person name="Hirakawa H."/>
            <person name="Shirasawa K."/>
            <person name="Vercoe P."/>
            <person name="Stefanova K."/>
            <person name="Durmic Z."/>
            <person name="Nichols P."/>
            <person name="Revell C."/>
            <person name="Isobe S.N."/>
            <person name="Edwards D."/>
            <person name="Erskine W."/>
        </authorList>
    </citation>
    <scope>NUCLEOTIDE SEQUENCE [LARGE SCALE GENOMIC DNA]</scope>
    <source>
        <strain evidence="4">cv. Daliak</strain>
    </source>
</reference>
<organism evidence="3 4">
    <name type="scientific">Trifolium subterraneum</name>
    <name type="common">Subterranean clover</name>
    <dbReference type="NCBI Taxonomy" id="3900"/>
    <lineage>
        <taxon>Eukaryota</taxon>
        <taxon>Viridiplantae</taxon>
        <taxon>Streptophyta</taxon>
        <taxon>Embryophyta</taxon>
        <taxon>Tracheophyta</taxon>
        <taxon>Spermatophyta</taxon>
        <taxon>Magnoliopsida</taxon>
        <taxon>eudicotyledons</taxon>
        <taxon>Gunneridae</taxon>
        <taxon>Pentapetalae</taxon>
        <taxon>rosids</taxon>
        <taxon>fabids</taxon>
        <taxon>Fabales</taxon>
        <taxon>Fabaceae</taxon>
        <taxon>Papilionoideae</taxon>
        <taxon>50 kb inversion clade</taxon>
        <taxon>NPAAA clade</taxon>
        <taxon>Hologalegina</taxon>
        <taxon>IRL clade</taxon>
        <taxon>Trifolieae</taxon>
        <taxon>Trifolium</taxon>
    </lineage>
</organism>
<dbReference type="Gene3D" id="3.30.70.330">
    <property type="match status" value="1"/>
</dbReference>
<evidence type="ECO:0000256" key="1">
    <source>
        <dbReference type="PROSITE-ProRule" id="PRU00176"/>
    </source>
</evidence>
<protein>
    <recommendedName>
        <fullName evidence="2">RRM domain-containing protein</fullName>
    </recommendedName>
</protein>
<dbReference type="PANTHER" id="PTHR34427:SF5">
    <property type="entry name" value="DUF4283 DOMAIN-CONTAINING PROTEIN"/>
    <property type="match status" value="1"/>
</dbReference>
<feature type="domain" description="RRM" evidence="2">
    <location>
        <begin position="27"/>
        <end position="104"/>
    </location>
</feature>
<dbReference type="EMBL" id="DF974648">
    <property type="protein sequence ID" value="GAU49890.1"/>
    <property type="molecule type" value="Genomic_DNA"/>
</dbReference>
<dbReference type="SUPFAM" id="SSF54928">
    <property type="entry name" value="RNA-binding domain, RBD"/>
    <property type="match status" value="1"/>
</dbReference>
<name>A0A2Z6PG10_TRISU</name>
<evidence type="ECO:0000259" key="2">
    <source>
        <dbReference type="PROSITE" id="PS50102"/>
    </source>
</evidence>
<keyword evidence="1" id="KW-0694">RNA-binding</keyword>
<dbReference type="InterPro" id="IPR000504">
    <property type="entry name" value="RRM_dom"/>
</dbReference>
<dbReference type="InterPro" id="IPR035979">
    <property type="entry name" value="RBD_domain_sf"/>
</dbReference>
<dbReference type="Pfam" id="PF00076">
    <property type="entry name" value="RRM_1"/>
    <property type="match status" value="1"/>
</dbReference>
<evidence type="ECO:0000313" key="4">
    <source>
        <dbReference type="Proteomes" id="UP000242715"/>
    </source>
</evidence>
<evidence type="ECO:0000313" key="3">
    <source>
        <dbReference type="EMBL" id="GAU49890.1"/>
    </source>
</evidence>
<keyword evidence="4" id="KW-1185">Reference proteome</keyword>
<dbReference type="SMART" id="SM00360">
    <property type="entry name" value="RRM"/>
    <property type="match status" value="1"/>
</dbReference>
<dbReference type="GO" id="GO:0003723">
    <property type="term" value="F:RNA binding"/>
    <property type="evidence" value="ECO:0007669"/>
    <property type="project" value="UniProtKB-UniRule"/>
</dbReference>
<proteinExistence type="predicted"/>
<dbReference type="PROSITE" id="PS50102">
    <property type="entry name" value="RRM"/>
    <property type="match status" value="1"/>
</dbReference>
<accession>A0A2Z6PG10</accession>
<gene>
    <name evidence="3" type="ORF">TSUD_133660</name>
</gene>
<sequence>MRSPRPVSRLLERKLPCFVRAAQEECISFFFTNFPQYEDVAGLRKLFCSFGSVADVFIPSKRTKYDQRFGFVRFRVVPVVDELLLKLQDIWLGTYKLRVNISKFGRNDPKPLHLYQSPGRLPSKGNTTLCDGRSFVDADLITFMDSLVLHGLSDITACPMGGGLILFTSKIEASLLSLFYFAHKWWGAWFSKLKFWSSGVLSQRREVWLAVWGVPLQRWGLDFFLKIANSFGEFIMVDDNTLRETSFVTGRVKARLPVAASAVDEVVAVVTSNEIVIHVRMSDVKSYCVPSDGVFSDAGNFENGEDDNPRGIQHQNEGTCLLGLADLEERTKTPLSTVGGLSCQQLPHESNRFSALADFDSDIEEIEPDSDRRREVSVSGQFNRVVGAHPGFLKTSNQSHDTRILKNHVYLPSKGVNSERRKVSV</sequence>
<dbReference type="Proteomes" id="UP000242715">
    <property type="component" value="Unassembled WGS sequence"/>
</dbReference>
<dbReference type="OrthoDB" id="1735730at2759"/>
<dbReference type="AlphaFoldDB" id="A0A2Z6PG10"/>
<dbReference type="PANTHER" id="PTHR34427">
    <property type="entry name" value="DUF4283 DOMAIN PROTEIN"/>
    <property type="match status" value="1"/>
</dbReference>
<dbReference type="InterPro" id="IPR012677">
    <property type="entry name" value="Nucleotide-bd_a/b_plait_sf"/>
</dbReference>